<dbReference type="EMBL" id="CM047587">
    <property type="protein sequence ID" value="KAI9908795.1"/>
    <property type="molecule type" value="Genomic_DNA"/>
</dbReference>
<keyword evidence="2" id="KW-1185">Reference proteome</keyword>
<protein>
    <submittedName>
        <fullName evidence="1">Uncharacterized protein</fullName>
    </submittedName>
</protein>
<organism evidence="1 2">
    <name type="scientific">Peronosclerospora sorghi</name>
    <dbReference type="NCBI Taxonomy" id="230839"/>
    <lineage>
        <taxon>Eukaryota</taxon>
        <taxon>Sar</taxon>
        <taxon>Stramenopiles</taxon>
        <taxon>Oomycota</taxon>
        <taxon>Peronosporomycetes</taxon>
        <taxon>Peronosporales</taxon>
        <taxon>Peronosporaceae</taxon>
        <taxon>Peronosclerospora</taxon>
    </lineage>
</organism>
<dbReference type="Proteomes" id="UP001163321">
    <property type="component" value="Chromosome 8"/>
</dbReference>
<evidence type="ECO:0000313" key="1">
    <source>
        <dbReference type="EMBL" id="KAI9908795.1"/>
    </source>
</evidence>
<proteinExistence type="predicted"/>
<evidence type="ECO:0000313" key="2">
    <source>
        <dbReference type="Proteomes" id="UP001163321"/>
    </source>
</evidence>
<name>A0ACC0VS64_9STRA</name>
<gene>
    <name evidence="1" type="ORF">PsorP6_016512</name>
</gene>
<comment type="caution">
    <text evidence="1">The sequence shown here is derived from an EMBL/GenBank/DDBJ whole genome shotgun (WGS) entry which is preliminary data.</text>
</comment>
<accession>A0ACC0VS64</accession>
<sequence>MSLYFSLLLIASALFTTTDLASASSESNRSMATESDTVRMLLRANLTDNNKSEERTVVTMEMIEDKISQFTDFPINKVRDLARESVQPHPGSNTLKQIRQRTFRSEYLDELRRIGFNNDEYINVAAYLVLLKRIDGRQPIERTAKMIDDALMNTETKDIARVIQDGQFRMWSKFVGSVRSAKQDIFQVTHVRSEWKKRVLERYGEFLDEKLPTTKKSKKPRTHYI</sequence>
<reference evidence="1 2" key="1">
    <citation type="journal article" date="2022" name="bioRxiv">
        <title>The genome of the oomycete Peronosclerospora sorghi, a cosmopolitan pathogen of maize and sorghum, is inflated with dispersed pseudogenes.</title>
        <authorList>
            <person name="Fletcher K."/>
            <person name="Martin F."/>
            <person name="Isakeit T."/>
            <person name="Cavanaugh K."/>
            <person name="Magill C."/>
            <person name="Michelmore R."/>
        </authorList>
    </citation>
    <scope>NUCLEOTIDE SEQUENCE [LARGE SCALE GENOMIC DNA]</scope>
    <source>
        <strain evidence="1">P6</strain>
    </source>
</reference>